<protein>
    <recommendedName>
        <fullName evidence="7">Membrane-associated protein</fullName>
    </recommendedName>
</protein>
<evidence type="ECO:0008006" key="7">
    <source>
        <dbReference type="Google" id="ProtNLM"/>
    </source>
</evidence>
<reference evidence="3 5" key="1">
    <citation type="submission" date="2015-02" db="EMBL/GenBank/DDBJ databases">
        <authorList>
            <person name="Chooi Y.-H."/>
        </authorList>
    </citation>
    <scope>NUCLEOTIDE SEQUENCE [LARGE SCALE GENOMIC DNA]</scope>
    <source>
        <strain evidence="3">E3</strain>
    </source>
</reference>
<feature type="signal peptide" evidence="2">
    <location>
        <begin position="1"/>
        <end position="21"/>
    </location>
</feature>
<keyword evidence="5" id="KW-1185">Reference proteome</keyword>
<dbReference type="EMBL" id="CDSF01000084">
    <property type="protein sequence ID" value="CEO98423.1"/>
    <property type="molecule type" value="Genomic_DNA"/>
</dbReference>
<sequence length="202" mass="21890">MTKCVPGITLLLIAVPIVSHAAWVFSLAPFANETAFAVTSIAFSVDAHVNDSDATPSAVHVVHDHSFCTTGLLQDNTKTVATWPSDSIIVTSRRRTRDERPPSGQVVGLDAGDLDFCFVVECSLSSQFTLHATWTLDMKGESAPILYIAIGVECVILLLTFVFIIMYGRQAVLFEEAEDIDSCDNDGLTRPLITASILEDDV</sequence>
<keyword evidence="1" id="KW-0812">Transmembrane</keyword>
<keyword evidence="1" id="KW-1133">Transmembrane helix</keyword>
<feature type="transmembrane region" description="Helical" evidence="1">
    <location>
        <begin position="145"/>
        <end position="167"/>
    </location>
</feature>
<organism evidence="3 5">
    <name type="scientific">Plasmodiophora brassicae</name>
    <name type="common">Clubroot disease agent</name>
    <dbReference type="NCBI Taxonomy" id="37360"/>
    <lineage>
        <taxon>Eukaryota</taxon>
        <taxon>Sar</taxon>
        <taxon>Rhizaria</taxon>
        <taxon>Endomyxa</taxon>
        <taxon>Phytomyxea</taxon>
        <taxon>Plasmodiophorida</taxon>
        <taxon>Plasmodiophoridae</taxon>
        <taxon>Plasmodiophora</taxon>
    </lineage>
</organism>
<evidence type="ECO:0000313" key="5">
    <source>
        <dbReference type="Proteomes" id="UP000039324"/>
    </source>
</evidence>
<gene>
    <name evidence="3" type="ORF">PBRA_006537</name>
    <name evidence="4" type="ORF">PLBR_LOCUS1722</name>
</gene>
<evidence type="ECO:0000256" key="1">
    <source>
        <dbReference type="SAM" id="Phobius"/>
    </source>
</evidence>
<feature type="chain" id="PRO_5035990738" description="Membrane-associated protein" evidence="2">
    <location>
        <begin position="22"/>
        <end position="202"/>
    </location>
</feature>
<keyword evidence="2" id="KW-0732">Signal</keyword>
<evidence type="ECO:0000313" key="3">
    <source>
        <dbReference type="EMBL" id="CEO98423.1"/>
    </source>
</evidence>
<keyword evidence="1" id="KW-0472">Membrane</keyword>
<proteinExistence type="predicted"/>
<dbReference type="Proteomes" id="UP000290189">
    <property type="component" value="Unassembled WGS sequence"/>
</dbReference>
<dbReference type="AlphaFoldDB" id="A0A0G4IST8"/>
<reference evidence="4 6" key="2">
    <citation type="submission" date="2018-03" db="EMBL/GenBank/DDBJ databases">
        <authorList>
            <person name="Fogelqvist J."/>
        </authorList>
    </citation>
    <scope>NUCLEOTIDE SEQUENCE [LARGE SCALE GENOMIC DNA]</scope>
</reference>
<geneLocation type="mitochondrion" evidence="4"/>
<keyword evidence="4" id="KW-0496">Mitochondrion</keyword>
<dbReference type="EMBL" id="OVEO01000002">
    <property type="protein sequence ID" value="SPQ94507.1"/>
    <property type="molecule type" value="Genomic_DNA"/>
</dbReference>
<evidence type="ECO:0000313" key="4">
    <source>
        <dbReference type="EMBL" id="SPQ94507.1"/>
    </source>
</evidence>
<dbReference type="Proteomes" id="UP000039324">
    <property type="component" value="Unassembled WGS sequence"/>
</dbReference>
<evidence type="ECO:0000313" key="6">
    <source>
        <dbReference type="Proteomes" id="UP000290189"/>
    </source>
</evidence>
<name>A0A0G4IST8_PLABS</name>
<accession>A0A0G4IST8</accession>
<evidence type="ECO:0000256" key="2">
    <source>
        <dbReference type="SAM" id="SignalP"/>
    </source>
</evidence>